<reference evidence="1" key="1">
    <citation type="submission" date="2023-03" db="EMBL/GenBank/DDBJ databases">
        <title>MT1 and MT2 Draft Genomes of Novel Species.</title>
        <authorList>
            <person name="Venkateswaran K."/>
        </authorList>
    </citation>
    <scope>NUCLEOTIDE SEQUENCE</scope>
    <source>
        <strain evidence="1">F6_8S_P_1A</strain>
    </source>
</reference>
<accession>A0ABT8J4I9</accession>
<keyword evidence="2" id="KW-1185">Reference proteome</keyword>
<organism evidence="1 2">
    <name type="scientific">Leifsonia virtsii</name>
    <dbReference type="NCBI Taxonomy" id="3035915"/>
    <lineage>
        <taxon>Bacteria</taxon>
        <taxon>Bacillati</taxon>
        <taxon>Actinomycetota</taxon>
        <taxon>Actinomycetes</taxon>
        <taxon>Micrococcales</taxon>
        <taxon>Microbacteriaceae</taxon>
        <taxon>Leifsonia</taxon>
    </lineage>
</organism>
<name>A0ABT8J4I9_9MICO</name>
<evidence type="ECO:0000313" key="2">
    <source>
        <dbReference type="Proteomes" id="UP001174210"/>
    </source>
</evidence>
<gene>
    <name evidence="1" type="ORF">P5G59_18630</name>
</gene>
<sequence length="42" mass="4701">MSVDIDVDQERVIVPRDTARSPLWTAPVWLSDGLDSVILGYD</sequence>
<dbReference type="RefSeq" id="WP_301220520.1">
    <property type="nucleotide sequence ID" value="NZ_JAROCB010000005.1"/>
</dbReference>
<comment type="caution">
    <text evidence="1">The sequence shown here is derived from an EMBL/GenBank/DDBJ whole genome shotgun (WGS) entry which is preliminary data.</text>
</comment>
<dbReference type="EMBL" id="JAROCB010000005">
    <property type="protein sequence ID" value="MDN4599174.1"/>
    <property type="molecule type" value="Genomic_DNA"/>
</dbReference>
<protein>
    <submittedName>
        <fullName evidence="1">Uncharacterized protein</fullName>
    </submittedName>
</protein>
<evidence type="ECO:0000313" key="1">
    <source>
        <dbReference type="EMBL" id="MDN4599174.1"/>
    </source>
</evidence>
<proteinExistence type="predicted"/>
<dbReference type="Proteomes" id="UP001174210">
    <property type="component" value="Unassembled WGS sequence"/>
</dbReference>